<organism evidence="4 6">
    <name type="scientific">Jannaschia seohaensis</name>
    <dbReference type="NCBI Taxonomy" id="475081"/>
    <lineage>
        <taxon>Bacteria</taxon>
        <taxon>Pseudomonadati</taxon>
        <taxon>Pseudomonadota</taxon>
        <taxon>Alphaproteobacteria</taxon>
        <taxon>Rhodobacterales</taxon>
        <taxon>Roseobacteraceae</taxon>
        <taxon>Jannaschia</taxon>
    </lineage>
</organism>
<dbReference type="EMBL" id="UETC01000013">
    <property type="protein sequence ID" value="SSA50319.1"/>
    <property type="molecule type" value="Genomic_DNA"/>
</dbReference>
<evidence type="ECO:0000259" key="2">
    <source>
        <dbReference type="Pfam" id="PF18760"/>
    </source>
</evidence>
<feature type="region of interest" description="Disordered" evidence="1">
    <location>
        <begin position="897"/>
        <end position="934"/>
    </location>
</feature>
<protein>
    <recommendedName>
        <fullName evidence="2">ART-PolyVal-like domain-containing protein</fullName>
    </recommendedName>
</protein>
<name>A0A2Y9B7Z1_9RHOB</name>
<feature type="region of interest" description="Disordered" evidence="1">
    <location>
        <begin position="100"/>
        <end position="122"/>
    </location>
</feature>
<evidence type="ECO:0000313" key="4">
    <source>
        <dbReference type="EMBL" id="SSA50319.1"/>
    </source>
</evidence>
<feature type="compositionally biased region" description="Basic and acidic residues" evidence="1">
    <location>
        <begin position="423"/>
        <end position="449"/>
    </location>
</feature>
<evidence type="ECO:0000313" key="3">
    <source>
        <dbReference type="EMBL" id="PWJ13806.1"/>
    </source>
</evidence>
<reference evidence="4 6" key="1">
    <citation type="submission" date="2016-10" db="EMBL/GenBank/DDBJ databases">
        <authorList>
            <person name="Cai Z."/>
        </authorList>
    </citation>
    <scope>NUCLEOTIDE SEQUENCE [LARGE SCALE GENOMIC DNA]</scope>
    <source>
        <strain evidence="4 6">DSM 25227</strain>
    </source>
</reference>
<dbReference type="Proteomes" id="UP000245839">
    <property type="component" value="Unassembled WGS sequence"/>
</dbReference>
<gene>
    <name evidence="3" type="ORF">BCF38_11337</name>
    <name evidence="4" type="ORF">SAMN05421539_11337</name>
</gene>
<dbReference type="AlphaFoldDB" id="A0A2Y9B7Z1"/>
<feature type="compositionally biased region" description="Basic and acidic residues" evidence="1">
    <location>
        <begin position="397"/>
        <end position="407"/>
    </location>
</feature>
<dbReference type="RefSeq" id="WP_109565865.1">
    <property type="nucleotide sequence ID" value="NZ_QGDJ01000013.1"/>
</dbReference>
<dbReference type="Proteomes" id="UP000251571">
    <property type="component" value="Unassembled WGS sequence"/>
</dbReference>
<dbReference type="Pfam" id="PF18760">
    <property type="entry name" value="ART-PolyVal"/>
    <property type="match status" value="1"/>
</dbReference>
<accession>A0A2Y9B7Z1</accession>
<feature type="domain" description="ART-PolyVal-like" evidence="2">
    <location>
        <begin position="489"/>
        <end position="659"/>
    </location>
</feature>
<sequence length="934" mass="100658">MGPDEDVDQGPGLFDAEATFVEPYGDRSVIVRGVPREAAEVFSDVGVRPIWNQGAQGWVFPARLERDVTAALAEQDDLFGGAPAGGRDNARDRAEIDAWQRQSRMRRGDQQRVENDEDTLFGRGAQGDLLAQAEPERQGQRDPRLARFVGATASVNGLDTMHHTMPDIRKDQAGDDAAKWLRGRGATNLRAREYALAVNGDGDVIAIGSGGRSSIGFGPAVAAVTDPEAGIVFHHTHPRGTSFSSSDISALAHGGIAVVYAHGTDGSTYRAEMTPNGRALLMQGVNNTLTVGKAQAYAFSTIRDLRGFAAGPAHQILQAEFTRRVNEGADPTEVSNALAVIESDAAMRVLHDEGVIISERQGRNDLEQIAGLDAAHDQARREVRRELQRLGFANADRPAEPVRRLGDMEGFPSRDGSPYGRDQGAERARDRSDGDGQRPQADRPDAERQPRRRGRPRPVDPRQGSLFEEAEPFGTDAFRQWFGDSAVTDADGNPRVVYHGTTAGDFEAFDPARSGSATGAADAREGFFFSASPEVASTYAAGFDAYRDNRFLAAINALTGGLYRRASEGMLRTVGMSAVEPDGTVMPVYLSIQNPLEVDVEGAEYRADTYAEIVAKAKEGGHDGLVIRNARDEGFGPGGDVLTDVFVAFEPEQVKSTFNRDTFDAGDPRISMQEGDGSPDPDALARALPAMRAALDKAGLKRVNLRVDARAEGWQGAFINDGISAGEIVIGASLDPTATLHHEVIHALRAMKAFTDAEWTALHKAAADEWMEKHDIRARYPDLAPFEQIEEAIAEEFGAWASAQEKPRGMVGLALQKIRRVLDAIRGALTGAGYNTPEDIFGRIVAGRIAARGAETSVVRAPGAMAWQRCARRGSRSSPMTGAKTARVQLRSAAWARASSSRAPRCSPAITPGASPRGSRRRSDRPKIRSPSGW</sequence>
<feature type="compositionally biased region" description="Low complexity" evidence="1">
    <location>
        <begin position="897"/>
        <end position="909"/>
    </location>
</feature>
<proteinExistence type="predicted"/>
<dbReference type="EMBL" id="QGDJ01000013">
    <property type="protein sequence ID" value="PWJ13806.1"/>
    <property type="molecule type" value="Genomic_DNA"/>
</dbReference>
<feature type="region of interest" description="Disordered" evidence="1">
    <location>
        <begin position="392"/>
        <end position="470"/>
    </location>
</feature>
<evidence type="ECO:0000313" key="6">
    <source>
        <dbReference type="Proteomes" id="UP000251571"/>
    </source>
</evidence>
<feature type="region of interest" description="Disordered" evidence="1">
    <location>
        <begin position="659"/>
        <end position="680"/>
    </location>
</feature>
<keyword evidence="5" id="KW-1185">Reference proteome</keyword>
<evidence type="ECO:0000256" key="1">
    <source>
        <dbReference type="SAM" id="MobiDB-lite"/>
    </source>
</evidence>
<reference evidence="3 5" key="2">
    <citation type="submission" date="2018-03" db="EMBL/GenBank/DDBJ databases">
        <title>Genomic Encyclopedia of Archaeal and Bacterial Type Strains, Phase II (KMG-II): from individual species to whole genera.</title>
        <authorList>
            <person name="Goeker M."/>
        </authorList>
    </citation>
    <scope>NUCLEOTIDE SEQUENCE [LARGE SCALE GENOMIC DNA]</scope>
    <source>
        <strain evidence="3 5">DSM 25227</strain>
    </source>
</reference>
<dbReference type="InterPro" id="IPR049522">
    <property type="entry name" value="ART-PolyVal_dom"/>
</dbReference>
<evidence type="ECO:0000313" key="5">
    <source>
        <dbReference type="Proteomes" id="UP000245839"/>
    </source>
</evidence>